<keyword evidence="3" id="KW-1185">Reference proteome</keyword>
<dbReference type="AlphaFoldDB" id="G7Y7F2"/>
<evidence type="ECO:0000256" key="1">
    <source>
        <dbReference type="SAM" id="MobiDB-lite"/>
    </source>
</evidence>
<feature type="compositionally biased region" description="Polar residues" evidence="1">
    <location>
        <begin position="116"/>
        <end position="127"/>
    </location>
</feature>
<feature type="region of interest" description="Disordered" evidence="1">
    <location>
        <begin position="106"/>
        <end position="156"/>
    </location>
</feature>
<protein>
    <submittedName>
        <fullName evidence="2">Uncharacterized protein</fullName>
    </submittedName>
</protein>
<evidence type="ECO:0000313" key="2">
    <source>
        <dbReference type="EMBL" id="GAA48887.1"/>
    </source>
</evidence>
<name>G7Y7F2_CLOSI</name>
<dbReference type="Proteomes" id="UP000008909">
    <property type="component" value="Unassembled WGS sequence"/>
</dbReference>
<sequence>MDDRDGQAASLRITLRLQGFCPQIQVVRQFSFAPIKVRHTLPHLLCTMKRRASHRNVGMEEQFNRYHGATVRSFSEGQKVLVRDYSGRQSTRIPGFILRRRGRCSTRFKLPPSGGHATQTKSGQQMRKSCPRDRSGAATAEKPSPRRIGQNFGTIAGPASSPDWSKICTQQPIMTQYWPNAGCHRRIQNASGFPESCCRLRHVYEALYKCS</sequence>
<gene>
    <name evidence="2" type="ORF">CLF_102177</name>
</gene>
<reference evidence="2" key="1">
    <citation type="journal article" date="2011" name="Genome Biol.">
        <title>The draft genome of the carcinogenic human liver fluke Clonorchis sinensis.</title>
        <authorList>
            <person name="Wang X."/>
            <person name="Chen W."/>
            <person name="Huang Y."/>
            <person name="Sun J."/>
            <person name="Men J."/>
            <person name="Liu H."/>
            <person name="Luo F."/>
            <person name="Guo L."/>
            <person name="Lv X."/>
            <person name="Deng C."/>
            <person name="Zhou C."/>
            <person name="Fan Y."/>
            <person name="Li X."/>
            <person name="Huang L."/>
            <person name="Hu Y."/>
            <person name="Liang C."/>
            <person name="Hu X."/>
            <person name="Xu J."/>
            <person name="Yu X."/>
        </authorList>
    </citation>
    <scope>NUCLEOTIDE SEQUENCE [LARGE SCALE GENOMIC DNA]</scope>
    <source>
        <strain evidence="2">Henan</strain>
    </source>
</reference>
<reference key="2">
    <citation type="submission" date="2011-10" db="EMBL/GenBank/DDBJ databases">
        <title>The genome and transcriptome sequence of Clonorchis sinensis provide insights into the carcinogenic liver fluke.</title>
        <authorList>
            <person name="Wang X."/>
            <person name="Huang Y."/>
            <person name="Chen W."/>
            <person name="Liu H."/>
            <person name="Guo L."/>
            <person name="Chen Y."/>
            <person name="Luo F."/>
            <person name="Zhou W."/>
            <person name="Sun J."/>
            <person name="Mao Q."/>
            <person name="Liang P."/>
            <person name="Zhou C."/>
            <person name="Tian Y."/>
            <person name="Men J."/>
            <person name="Lv X."/>
            <person name="Huang L."/>
            <person name="Zhou J."/>
            <person name="Hu Y."/>
            <person name="Li R."/>
            <person name="Zhang F."/>
            <person name="Lei H."/>
            <person name="Li X."/>
            <person name="Hu X."/>
            <person name="Liang C."/>
            <person name="Xu J."/>
            <person name="Wu Z."/>
            <person name="Yu X."/>
        </authorList>
    </citation>
    <scope>NUCLEOTIDE SEQUENCE</scope>
    <source>
        <strain>Henan</strain>
    </source>
</reference>
<accession>G7Y7F2</accession>
<dbReference type="EMBL" id="DF142916">
    <property type="protein sequence ID" value="GAA48887.1"/>
    <property type="molecule type" value="Genomic_DNA"/>
</dbReference>
<organism evidence="2 3">
    <name type="scientific">Clonorchis sinensis</name>
    <name type="common">Chinese liver fluke</name>
    <dbReference type="NCBI Taxonomy" id="79923"/>
    <lineage>
        <taxon>Eukaryota</taxon>
        <taxon>Metazoa</taxon>
        <taxon>Spiralia</taxon>
        <taxon>Lophotrochozoa</taxon>
        <taxon>Platyhelminthes</taxon>
        <taxon>Trematoda</taxon>
        <taxon>Digenea</taxon>
        <taxon>Opisthorchiida</taxon>
        <taxon>Opisthorchiata</taxon>
        <taxon>Opisthorchiidae</taxon>
        <taxon>Clonorchis</taxon>
    </lineage>
</organism>
<proteinExistence type="predicted"/>
<evidence type="ECO:0000313" key="3">
    <source>
        <dbReference type="Proteomes" id="UP000008909"/>
    </source>
</evidence>